<organism evidence="8 9">
    <name type="scientific">Paracoccus aurantius</name>
    <dbReference type="NCBI Taxonomy" id="3073814"/>
    <lineage>
        <taxon>Bacteria</taxon>
        <taxon>Pseudomonadati</taxon>
        <taxon>Pseudomonadota</taxon>
        <taxon>Alphaproteobacteria</taxon>
        <taxon>Rhodobacterales</taxon>
        <taxon>Paracoccaceae</taxon>
        <taxon>Paracoccus</taxon>
    </lineage>
</organism>
<dbReference type="InterPro" id="IPR007627">
    <property type="entry name" value="RNA_pol_sigma70_r2"/>
</dbReference>
<reference evidence="9" key="1">
    <citation type="submission" date="2023-07" db="EMBL/GenBank/DDBJ databases">
        <title>Paracoccus sp. MBLB3053 whole genome sequence.</title>
        <authorList>
            <person name="Hwang C.Y."/>
            <person name="Cho E.-S."/>
            <person name="Seo M.-J."/>
        </authorList>
    </citation>
    <scope>NUCLEOTIDE SEQUENCE [LARGE SCALE GENOMIC DNA]</scope>
    <source>
        <strain evidence="9">MBLB3053</strain>
    </source>
</reference>
<dbReference type="InterPro" id="IPR007630">
    <property type="entry name" value="RNA_pol_sigma70_r4"/>
</dbReference>
<dbReference type="InterPro" id="IPR013324">
    <property type="entry name" value="RNA_pol_sigma_r3/r4-like"/>
</dbReference>
<proteinExistence type="inferred from homology"/>
<feature type="domain" description="RNA polymerase sigma-70 region 2" evidence="6">
    <location>
        <begin position="28"/>
        <end position="95"/>
    </location>
</feature>
<comment type="similarity">
    <text evidence="1">Belongs to the sigma-70 factor family. ECF subfamily.</text>
</comment>
<evidence type="ECO:0000259" key="7">
    <source>
        <dbReference type="Pfam" id="PF04545"/>
    </source>
</evidence>
<dbReference type="PANTHER" id="PTHR43133">
    <property type="entry name" value="RNA POLYMERASE ECF-TYPE SIGMA FACTO"/>
    <property type="match status" value="1"/>
</dbReference>
<evidence type="ECO:0000313" key="8">
    <source>
        <dbReference type="EMBL" id="MDS9468965.1"/>
    </source>
</evidence>
<dbReference type="NCBIfam" id="TIGR02937">
    <property type="entry name" value="sigma70-ECF"/>
    <property type="match status" value="1"/>
</dbReference>
<keyword evidence="2" id="KW-0805">Transcription regulation</keyword>
<comment type="caution">
    <text evidence="8">The sequence shown here is derived from an EMBL/GenBank/DDBJ whole genome shotgun (WGS) entry which is preliminary data.</text>
</comment>
<accession>A0ABU2HWM5</accession>
<evidence type="ECO:0000256" key="2">
    <source>
        <dbReference type="ARBA" id="ARBA00023015"/>
    </source>
</evidence>
<gene>
    <name evidence="8" type="ORF">RGQ15_15465</name>
</gene>
<dbReference type="Proteomes" id="UP001269144">
    <property type="component" value="Unassembled WGS sequence"/>
</dbReference>
<dbReference type="RefSeq" id="WP_311161442.1">
    <property type="nucleotide sequence ID" value="NZ_JAVQLW010000002.1"/>
</dbReference>
<sequence length="182" mass="20259">MTRRESEWAALMRAANAGDGQAYARLLNEVAPVLRGIVRSRARGQPADLHEDVLQEILMAIHIKRHTWDPQSPLLPWLYAISRHKVIDAYRRRRREVHLPIEEFCDAFAAPEQDVTAARDSARLLAMIDARSAEIVRAIALKGDSAAEVGQRLTMSEGSVRVALHRALDRLSRLAGGKGGAR</sequence>
<dbReference type="Pfam" id="PF04542">
    <property type="entry name" value="Sigma70_r2"/>
    <property type="match status" value="1"/>
</dbReference>
<dbReference type="InterPro" id="IPR014284">
    <property type="entry name" value="RNA_pol_sigma-70_dom"/>
</dbReference>
<name>A0ABU2HWM5_9RHOB</name>
<dbReference type="SUPFAM" id="SSF88659">
    <property type="entry name" value="Sigma3 and sigma4 domains of RNA polymerase sigma factors"/>
    <property type="match status" value="1"/>
</dbReference>
<evidence type="ECO:0000256" key="4">
    <source>
        <dbReference type="ARBA" id="ARBA00023125"/>
    </source>
</evidence>
<evidence type="ECO:0000256" key="3">
    <source>
        <dbReference type="ARBA" id="ARBA00023082"/>
    </source>
</evidence>
<keyword evidence="4" id="KW-0238">DNA-binding</keyword>
<evidence type="ECO:0000259" key="6">
    <source>
        <dbReference type="Pfam" id="PF04542"/>
    </source>
</evidence>
<dbReference type="Gene3D" id="1.10.10.10">
    <property type="entry name" value="Winged helix-like DNA-binding domain superfamily/Winged helix DNA-binding domain"/>
    <property type="match status" value="1"/>
</dbReference>
<evidence type="ECO:0000313" key="9">
    <source>
        <dbReference type="Proteomes" id="UP001269144"/>
    </source>
</evidence>
<dbReference type="PANTHER" id="PTHR43133:SF58">
    <property type="entry name" value="ECF RNA POLYMERASE SIGMA FACTOR SIGD"/>
    <property type="match status" value="1"/>
</dbReference>
<evidence type="ECO:0000256" key="5">
    <source>
        <dbReference type="ARBA" id="ARBA00023163"/>
    </source>
</evidence>
<keyword evidence="3" id="KW-0731">Sigma factor</keyword>
<keyword evidence="9" id="KW-1185">Reference proteome</keyword>
<dbReference type="Gene3D" id="1.10.1740.10">
    <property type="match status" value="1"/>
</dbReference>
<dbReference type="Pfam" id="PF04545">
    <property type="entry name" value="Sigma70_r4"/>
    <property type="match status" value="1"/>
</dbReference>
<keyword evidence="5" id="KW-0804">Transcription</keyword>
<evidence type="ECO:0000256" key="1">
    <source>
        <dbReference type="ARBA" id="ARBA00010641"/>
    </source>
</evidence>
<dbReference type="EMBL" id="JAVQLW010000002">
    <property type="protein sequence ID" value="MDS9468965.1"/>
    <property type="molecule type" value="Genomic_DNA"/>
</dbReference>
<dbReference type="NCBIfam" id="NF009165">
    <property type="entry name" value="PRK12512.1"/>
    <property type="match status" value="1"/>
</dbReference>
<protein>
    <submittedName>
        <fullName evidence="8">Sigma-70 family RNA polymerase sigma factor</fullName>
    </submittedName>
</protein>
<feature type="domain" description="RNA polymerase sigma-70 region 4" evidence="7">
    <location>
        <begin position="125"/>
        <end position="171"/>
    </location>
</feature>
<dbReference type="InterPro" id="IPR013325">
    <property type="entry name" value="RNA_pol_sigma_r2"/>
</dbReference>
<dbReference type="SUPFAM" id="SSF88946">
    <property type="entry name" value="Sigma2 domain of RNA polymerase sigma factors"/>
    <property type="match status" value="1"/>
</dbReference>
<dbReference type="InterPro" id="IPR036388">
    <property type="entry name" value="WH-like_DNA-bd_sf"/>
</dbReference>
<dbReference type="InterPro" id="IPR039425">
    <property type="entry name" value="RNA_pol_sigma-70-like"/>
</dbReference>